<accession>G2ZYT8</accession>
<organism evidence="1">
    <name type="scientific">Ralstonia syzygii R24</name>
    <dbReference type="NCBI Taxonomy" id="907261"/>
    <lineage>
        <taxon>Bacteria</taxon>
        <taxon>Pseudomonadati</taxon>
        <taxon>Pseudomonadota</taxon>
        <taxon>Betaproteobacteria</taxon>
        <taxon>Burkholderiales</taxon>
        <taxon>Burkholderiaceae</taxon>
        <taxon>Ralstonia</taxon>
        <taxon>Ralstonia solanacearum species complex</taxon>
    </lineage>
</organism>
<sequence length="25" mass="2945">MVTMLEHVAGLSLRVRYRRPESQES</sequence>
<name>G2ZYT8_9RALS</name>
<reference evidence="1" key="1">
    <citation type="journal article" date="2011" name="PLoS ONE">
        <title>Ralstonia syzygii, the Blood Disease Bacterium and some Asian R. solanacearum strains form a single genomic species despite divergent lifestyles.</title>
        <authorList>
            <person name="Remenant B."/>
            <person name="de Cambiaire J.C."/>
            <person name="Cellier G."/>
            <person name="Jacobs J.M."/>
            <person name="Mangenot S."/>
            <person name="Barbe V."/>
            <person name="Lajus A."/>
            <person name="Vallenet D."/>
            <person name="Medigue C."/>
            <person name="Fegan M."/>
            <person name="Allen C."/>
            <person name="Prior P."/>
        </authorList>
    </citation>
    <scope>NUCLEOTIDE SEQUENCE</scope>
    <source>
        <strain evidence="1">R24</strain>
    </source>
</reference>
<evidence type="ECO:0000313" key="1">
    <source>
        <dbReference type="EMBL" id="CCA85005.1"/>
    </source>
</evidence>
<proteinExistence type="predicted"/>
<gene>
    <name evidence="1" type="ORF">RALSY_10996</name>
</gene>
<reference evidence="1" key="2">
    <citation type="submission" date="2011-04" db="EMBL/GenBank/DDBJ databases">
        <authorList>
            <person name="Genoscope - CEA"/>
        </authorList>
    </citation>
    <scope>NUCLEOTIDE SEQUENCE</scope>
    <source>
        <strain evidence="1">R24</strain>
    </source>
</reference>
<protein>
    <submittedName>
        <fullName evidence="1">Uncharacterized protein</fullName>
    </submittedName>
</protein>
<dbReference type="AlphaFoldDB" id="G2ZYT8"/>
<dbReference type="EMBL" id="FR854086">
    <property type="protein sequence ID" value="CCA85005.1"/>
    <property type="molecule type" value="Genomic_DNA"/>
</dbReference>